<evidence type="ECO:0008006" key="9">
    <source>
        <dbReference type="Google" id="ProtNLM"/>
    </source>
</evidence>
<proteinExistence type="inferred from homology"/>
<evidence type="ECO:0000256" key="3">
    <source>
        <dbReference type="ARBA" id="ARBA00023242"/>
    </source>
</evidence>
<evidence type="ECO:0000256" key="4">
    <source>
        <dbReference type="SAM" id="MobiDB-lite"/>
    </source>
</evidence>
<dbReference type="GO" id="GO:1990414">
    <property type="term" value="P:replication-born double-strand break repair via sister chromatid exchange"/>
    <property type="evidence" value="ECO:0007669"/>
    <property type="project" value="TreeGrafter"/>
</dbReference>
<dbReference type="InterPro" id="IPR006909">
    <property type="entry name" value="Rad21/Rec8_C_eu"/>
</dbReference>
<evidence type="ECO:0000313" key="8">
    <source>
        <dbReference type="Proteomes" id="UP001209570"/>
    </source>
</evidence>
<evidence type="ECO:0000259" key="5">
    <source>
        <dbReference type="Pfam" id="PF04824"/>
    </source>
</evidence>
<protein>
    <recommendedName>
        <fullName evidence="9">Double-strand-break repair protein rad21</fullName>
    </recommendedName>
</protein>
<dbReference type="Gene3D" id="1.10.10.580">
    <property type="entry name" value="Structural maintenance of chromosome 1. Chain E"/>
    <property type="match status" value="1"/>
</dbReference>
<reference evidence="7" key="1">
    <citation type="submission" date="2021-12" db="EMBL/GenBank/DDBJ databases">
        <title>Prjna785345.</title>
        <authorList>
            <person name="Rujirawat T."/>
            <person name="Krajaejun T."/>
        </authorList>
    </citation>
    <scope>NUCLEOTIDE SEQUENCE</scope>
    <source>
        <strain evidence="7">Pi057C3</strain>
    </source>
</reference>
<dbReference type="GO" id="GO:0005634">
    <property type="term" value="C:nucleus"/>
    <property type="evidence" value="ECO:0007669"/>
    <property type="project" value="UniProtKB-SubCell"/>
</dbReference>
<evidence type="ECO:0000313" key="7">
    <source>
        <dbReference type="EMBL" id="KAJ0404946.1"/>
    </source>
</evidence>
<dbReference type="EMBL" id="JAKCXM010000053">
    <property type="protein sequence ID" value="KAJ0404946.1"/>
    <property type="molecule type" value="Genomic_DNA"/>
</dbReference>
<feature type="domain" description="Rad21/Rec8-like protein N-terminal" evidence="6">
    <location>
        <begin position="1"/>
        <end position="103"/>
    </location>
</feature>
<dbReference type="GO" id="GO:0007062">
    <property type="term" value="P:sister chromatid cohesion"/>
    <property type="evidence" value="ECO:0007669"/>
    <property type="project" value="InterPro"/>
</dbReference>
<sequence length="630" mass="70507">MFYSQIILAKKGPLGKIWLAAHWDKKLNKQQIFTADIQSSVDSIVNPQVPLALRVSGHLLLGVVRIYSRKVKYLFSDCSEALVKIKLAFRPGVVDLPENHQQASTHTINVANFGEFEAELTYSIDAIPAPSLDEWISASSQTIARRQDITLADPLERVQEEDELGERDAFGAEDSFGGGDWQAFDLEDALDKEIEVPDAPSKLDASTVSDIEVGRDADTSIAPVLDDVSLVGAMDKSIVEDANTEIDQPELAFDNAFEDLPDAPETLELDNPSLNIDDPAVPQNNTLDISTDLNLSINNASRASIDLALINEEEDRTSKATRQKKKRKIGRDSVTELSSAILKKGMTDVSDIVRTREITCKKAKTSHSSYISLEYTSAADLFARPCMVDLADDLLSMFRYTMKKRKFPFEDSQSEEKESRLRSEDPSAKDKIEEDVDEIEQTRRMSEIPTQEGRDSFLPEDDLPGELETHDKSISIGDAPEVNREIEETEVPEYDYGMPMEPDALPEEELEDLNVDIELAAVNDLQANIDESMDNEHISFSTAQHKWHPHTVKVMKVLRTSLQEKTEVTYNQLTKNTQNRRTAAALFFELLQLKTLNYVDINQARPYGDIKIAKATRFAEHIPAVDGDAD</sequence>
<dbReference type="SUPFAM" id="SSF46785">
    <property type="entry name" value="Winged helix' DNA-binding domain"/>
    <property type="match status" value="1"/>
</dbReference>
<dbReference type="PANTHER" id="PTHR12585">
    <property type="entry name" value="SCC1 / RAD21 FAMILY MEMBER"/>
    <property type="match status" value="1"/>
</dbReference>
<keyword evidence="3" id="KW-0539">Nucleus</keyword>
<comment type="caution">
    <text evidence="7">The sequence shown here is derived from an EMBL/GenBank/DDBJ whole genome shotgun (WGS) entry which is preliminary data.</text>
</comment>
<organism evidence="7 8">
    <name type="scientific">Pythium insidiosum</name>
    <name type="common">Pythiosis disease agent</name>
    <dbReference type="NCBI Taxonomy" id="114742"/>
    <lineage>
        <taxon>Eukaryota</taxon>
        <taxon>Sar</taxon>
        <taxon>Stramenopiles</taxon>
        <taxon>Oomycota</taxon>
        <taxon>Peronosporomycetes</taxon>
        <taxon>Pythiales</taxon>
        <taxon>Pythiaceae</taxon>
        <taxon>Pythium</taxon>
    </lineage>
</organism>
<evidence type="ECO:0000259" key="6">
    <source>
        <dbReference type="Pfam" id="PF04825"/>
    </source>
</evidence>
<comment type="subcellular location">
    <subcellularLocation>
        <location evidence="1">Nucleus</location>
    </subcellularLocation>
</comment>
<gene>
    <name evidence="7" type="ORF">P43SY_005945</name>
</gene>
<dbReference type="Pfam" id="PF04825">
    <property type="entry name" value="Rad21_Rec8_N"/>
    <property type="match status" value="1"/>
</dbReference>
<dbReference type="InterPro" id="IPR036390">
    <property type="entry name" value="WH_DNA-bd_sf"/>
</dbReference>
<comment type="similarity">
    <text evidence="2">Belongs to the rad21 family.</text>
</comment>
<dbReference type="InterPro" id="IPR023093">
    <property type="entry name" value="ScpA-like_C"/>
</dbReference>
<feature type="compositionally biased region" description="Basic and acidic residues" evidence="4">
    <location>
        <begin position="414"/>
        <end position="432"/>
    </location>
</feature>
<dbReference type="Proteomes" id="UP001209570">
    <property type="component" value="Unassembled WGS sequence"/>
</dbReference>
<feature type="region of interest" description="Disordered" evidence="4">
    <location>
        <begin position="408"/>
        <end position="479"/>
    </location>
</feature>
<dbReference type="GO" id="GO:0008278">
    <property type="term" value="C:cohesin complex"/>
    <property type="evidence" value="ECO:0007669"/>
    <property type="project" value="InterPro"/>
</dbReference>
<dbReference type="GO" id="GO:0003682">
    <property type="term" value="F:chromatin binding"/>
    <property type="evidence" value="ECO:0007669"/>
    <property type="project" value="TreeGrafter"/>
</dbReference>
<evidence type="ECO:0000256" key="1">
    <source>
        <dbReference type="ARBA" id="ARBA00004123"/>
    </source>
</evidence>
<dbReference type="InterPro" id="IPR006910">
    <property type="entry name" value="Rad21_Rec8_N"/>
</dbReference>
<dbReference type="Pfam" id="PF04824">
    <property type="entry name" value="Rad21_Rec8"/>
    <property type="match status" value="1"/>
</dbReference>
<dbReference type="AlphaFoldDB" id="A0AAD5Q8F1"/>
<name>A0AAD5Q8F1_PYTIN</name>
<accession>A0AAD5Q8F1</accession>
<feature type="domain" description="Rad21/Rec8-like protein C-terminal eukaryotic" evidence="5">
    <location>
        <begin position="565"/>
        <end position="618"/>
    </location>
</feature>
<dbReference type="FunFam" id="1.10.10.580:FF:000005">
    <property type="entry name" value="Double-strand-break repair protein rad21"/>
    <property type="match status" value="1"/>
</dbReference>
<dbReference type="PANTHER" id="PTHR12585:SF69">
    <property type="entry name" value="FI11703P"/>
    <property type="match status" value="1"/>
</dbReference>
<evidence type="ECO:0000256" key="2">
    <source>
        <dbReference type="ARBA" id="ARBA00009870"/>
    </source>
</evidence>
<keyword evidence="8" id="KW-1185">Reference proteome</keyword>
<feature type="compositionally biased region" description="Basic and acidic residues" evidence="4">
    <location>
        <begin position="440"/>
        <end position="457"/>
    </location>
</feature>
<dbReference type="InterPro" id="IPR039781">
    <property type="entry name" value="Rad21/Rec8-like"/>
</dbReference>